<organism evidence="1 2">
    <name type="scientific">Piloderma croceum (strain F 1598)</name>
    <dbReference type="NCBI Taxonomy" id="765440"/>
    <lineage>
        <taxon>Eukaryota</taxon>
        <taxon>Fungi</taxon>
        <taxon>Dikarya</taxon>
        <taxon>Basidiomycota</taxon>
        <taxon>Agaricomycotina</taxon>
        <taxon>Agaricomycetes</taxon>
        <taxon>Agaricomycetidae</taxon>
        <taxon>Atheliales</taxon>
        <taxon>Atheliaceae</taxon>
        <taxon>Piloderma</taxon>
    </lineage>
</organism>
<keyword evidence="2" id="KW-1185">Reference proteome</keyword>
<name>A0A0C3BYT8_PILCF</name>
<dbReference type="EMBL" id="KN832971">
    <property type="protein sequence ID" value="KIM91713.1"/>
    <property type="molecule type" value="Genomic_DNA"/>
</dbReference>
<sequence>MLFFSEVVPKYGPNKSRHFDYILKEVALTLIRHSLSACHLTVAEFTEMRNSLMRLAWASNHETGSTLSLGAKGFPSYDNSIGRSGRRAHAERSDAIHGDLNWPPIGM</sequence>
<gene>
    <name evidence="1" type="ORF">PILCRDRAFT_137848</name>
</gene>
<protein>
    <submittedName>
        <fullName evidence="1">Uncharacterized protein</fullName>
    </submittedName>
</protein>
<dbReference type="InParanoid" id="A0A0C3BYT8"/>
<dbReference type="HOGENOM" id="CLU_2210948_0_0_1"/>
<proteinExistence type="predicted"/>
<dbReference type="Proteomes" id="UP000054166">
    <property type="component" value="Unassembled WGS sequence"/>
</dbReference>
<reference evidence="1 2" key="1">
    <citation type="submission" date="2014-04" db="EMBL/GenBank/DDBJ databases">
        <authorList>
            <consortium name="DOE Joint Genome Institute"/>
            <person name="Kuo A."/>
            <person name="Tarkka M."/>
            <person name="Buscot F."/>
            <person name="Kohler A."/>
            <person name="Nagy L.G."/>
            <person name="Floudas D."/>
            <person name="Copeland A."/>
            <person name="Barry K.W."/>
            <person name="Cichocki N."/>
            <person name="Veneault-Fourrey C."/>
            <person name="LaButti K."/>
            <person name="Lindquist E.A."/>
            <person name="Lipzen A."/>
            <person name="Lundell T."/>
            <person name="Morin E."/>
            <person name="Murat C."/>
            <person name="Sun H."/>
            <person name="Tunlid A."/>
            <person name="Henrissat B."/>
            <person name="Grigoriev I.V."/>
            <person name="Hibbett D.S."/>
            <person name="Martin F."/>
            <person name="Nordberg H.P."/>
            <person name="Cantor M.N."/>
            <person name="Hua S.X."/>
        </authorList>
    </citation>
    <scope>NUCLEOTIDE SEQUENCE [LARGE SCALE GENOMIC DNA]</scope>
    <source>
        <strain evidence="1 2">F 1598</strain>
    </source>
</reference>
<dbReference type="AlphaFoldDB" id="A0A0C3BYT8"/>
<accession>A0A0C3BYT8</accession>
<evidence type="ECO:0000313" key="1">
    <source>
        <dbReference type="EMBL" id="KIM91713.1"/>
    </source>
</evidence>
<reference evidence="2" key="2">
    <citation type="submission" date="2015-01" db="EMBL/GenBank/DDBJ databases">
        <title>Evolutionary Origins and Diversification of the Mycorrhizal Mutualists.</title>
        <authorList>
            <consortium name="DOE Joint Genome Institute"/>
            <consortium name="Mycorrhizal Genomics Consortium"/>
            <person name="Kohler A."/>
            <person name="Kuo A."/>
            <person name="Nagy L.G."/>
            <person name="Floudas D."/>
            <person name="Copeland A."/>
            <person name="Barry K.W."/>
            <person name="Cichocki N."/>
            <person name="Veneault-Fourrey C."/>
            <person name="LaButti K."/>
            <person name="Lindquist E.A."/>
            <person name="Lipzen A."/>
            <person name="Lundell T."/>
            <person name="Morin E."/>
            <person name="Murat C."/>
            <person name="Riley R."/>
            <person name="Ohm R."/>
            <person name="Sun H."/>
            <person name="Tunlid A."/>
            <person name="Henrissat B."/>
            <person name="Grigoriev I.V."/>
            <person name="Hibbett D.S."/>
            <person name="Martin F."/>
        </authorList>
    </citation>
    <scope>NUCLEOTIDE SEQUENCE [LARGE SCALE GENOMIC DNA]</scope>
    <source>
        <strain evidence="2">F 1598</strain>
    </source>
</reference>
<evidence type="ECO:0000313" key="2">
    <source>
        <dbReference type="Proteomes" id="UP000054166"/>
    </source>
</evidence>